<evidence type="ECO:0000256" key="2">
    <source>
        <dbReference type="SAM" id="SignalP"/>
    </source>
</evidence>
<evidence type="ECO:0000313" key="4">
    <source>
        <dbReference type="Proteomes" id="UP000215335"/>
    </source>
</evidence>
<evidence type="ECO:0000256" key="1">
    <source>
        <dbReference type="SAM" id="MobiDB-lite"/>
    </source>
</evidence>
<evidence type="ECO:0000313" key="3">
    <source>
        <dbReference type="EMBL" id="OXU25211.1"/>
    </source>
</evidence>
<sequence length="161" mass="17945">MIFKALFFVLVGATLVLGNPVFQNFETTTKKEARDIIEIDETNNKGPGIVIPDPQPDTDDQNELPSGGFSTVPPTPEPTVGEEELPEDLTARPTPTLEPPVGEEELPEDNAGGKDESVHDKVEKWIGGVEEKVKEHFEVKKEIVKDTWDSIKGAWNRWHLF</sequence>
<dbReference type="EMBL" id="NNAY01001082">
    <property type="protein sequence ID" value="OXU25211.1"/>
    <property type="molecule type" value="Genomic_DNA"/>
</dbReference>
<feature type="signal peptide" evidence="2">
    <location>
        <begin position="1"/>
        <end position="18"/>
    </location>
</feature>
<gene>
    <name evidence="3" type="ORF">TSAR_008832</name>
</gene>
<reference evidence="3 4" key="1">
    <citation type="journal article" date="2017" name="Curr. Biol.">
        <title>The Evolution of Venom by Co-option of Single-Copy Genes.</title>
        <authorList>
            <person name="Martinson E.O."/>
            <person name="Mrinalini"/>
            <person name="Kelkar Y.D."/>
            <person name="Chang C.H."/>
            <person name="Werren J.H."/>
        </authorList>
    </citation>
    <scope>NUCLEOTIDE SEQUENCE [LARGE SCALE GENOMIC DNA]</scope>
    <source>
        <strain evidence="3 4">Alberta</strain>
        <tissue evidence="3">Whole body</tissue>
    </source>
</reference>
<organism evidence="3 4">
    <name type="scientific">Trichomalopsis sarcophagae</name>
    <dbReference type="NCBI Taxonomy" id="543379"/>
    <lineage>
        <taxon>Eukaryota</taxon>
        <taxon>Metazoa</taxon>
        <taxon>Ecdysozoa</taxon>
        <taxon>Arthropoda</taxon>
        <taxon>Hexapoda</taxon>
        <taxon>Insecta</taxon>
        <taxon>Pterygota</taxon>
        <taxon>Neoptera</taxon>
        <taxon>Endopterygota</taxon>
        <taxon>Hymenoptera</taxon>
        <taxon>Apocrita</taxon>
        <taxon>Proctotrupomorpha</taxon>
        <taxon>Chalcidoidea</taxon>
        <taxon>Pteromalidae</taxon>
        <taxon>Pteromalinae</taxon>
        <taxon>Trichomalopsis</taxon>
    </lineage>
</organism>
<proteinExistence type="predicted"/>
<comment type="caution">
    <text evidence="3">The sequence shown here is derived from an EMBL/GenBank/DDBJ whole genome shotgun (WGS) entry which is preliminary data.</text>
</comment>
<dbReference type="Proteomes" id="UP000215335">
    <property type="component" value="Unassembled WGS sequence"/>
</dbReference>
<evidence type="ECO:0008006" key="5">
    <source>
        <dbReference type="Google" id="ProtNLM"/>
    </source>
</evidence>
<keyword evidence="4" id="KW-1185">Reference proteome</keyword>
<feature type="region of interest" description="Disordered" evidence="1">
    <location>
        <begin position="38"/>
        <end position="118"/>
    </location>
</feature>
<protein>
    <recommendedName>
        <fullName evidence="5">DUF4794 domain-containing protein</fullName>
    </recommendedName>
</protein>
<name>A0A232F3A1_9HYME</name>
<keyword evidence="2" id="KW-0732">Signal</keyword>
<feature type="chain" id="PRO_5012556716" description="DUF4794 domain-containing protein" evidence="2">
    <location>
        <begin position="19"/>
        <end position="161"/>
    </location>
</feature>
<dbReference type="AlphaFoldDB" id="A0A232F3A1"/>
<accession>A0A232F3A1</accession>